<dbReference type="InterPro" id="IPR017880">
    <property type="entry name" value="KilA_N"/>
</dbReference>
<evidence type="ECO:0000313" key="2">
    <source>
        <dbReference type="EMBL" id="KAK8875756.1"/>
    </source>
</evidence>
<proteinExistence type="predicted"/>
<organism evidence="2 3">
    <name type="scientific">Tritrichomonas musculus</name>
    <dbReference type="NCBI Taxonomy" id="1915356"/>
    <lineage>
        <taxon>Eukaryota</taxon>
        <taxon>Metamonada</taxon>
        <taxon>Parabasalia</taxon>
        <taxon>Tritrichomonadida</taxon>
        <taxon>Tritrichomonadidae</taxon>
        <taxon>Tritrichomonas</taxon>
    </lineage>
</organism>
<evidence type="ECO:0000259" key="1">
    <source>
        <dbReference type="PROSITE" id="PS51301"/>
    </source>
</evidence>
<comment type="caution">
    <text evidence="2">The sequence shown here is derived from an EMBL/GenBank/DDBJ whole genome shotgun (WGS) entry which is preliminary data.</text>
</comment>
<dbReference type="PROSITE" id="PS51301">
    <property type="entry name" value="KILA_N"/>
    <property type="match status" value="1"/>
</dbReference>
<evidence type="ECO:0000313" key="3">
    <source>
        <dbReference type="Proteomes" id="UP001470230"/>
    </source>
</evidence>
<dbReference type="Pfam" id="PF04383">
    <property type="entry name" value="KilA-N"/>
    <property type="match status" value="1"/>
</dbReference>
<dbReference type="SMART" id="SM01252">
    <property type="entry name" value="KilA-N"/>
    <property type="match status" value="1"/>
</dbReference>
<feature type="domain" description="KilA-N" evidence="1">
    <location>
        <begin position="12"/>
        <end position="118"/>
    </location>
</feature>
<protein>
    <recommendedName>
        <fullName evidence="1">KilA-N domain-containing protein</fullName>
    </recommendedName>
</protein>
<dbReference type="Proteomes" id="UP001470230">
    <property type="component" value="Unassembled WGS sequence"/>
</dbReference>
<accession>A0ABR2JEA9</accession>
<keyword evidence="3" id="KW-1185">Reference proteome</keyword>
<sequence>MNSSIVTPINDEYQYLQYNEQLRLIHSINDDMFQLKSIFDACNSSKQTTRWINSDETKEIIKELRSVRKCTDHEIIQNRPNLPNELKGIYIHRLLINDAACWANRKYAIYISELLDSYFEQKRNQLQEQINELKFQSDMNEMSIDWHKSRIYEKDSEINMQQIRINNQQNQIDNLIPRTVPNNHEHDYVFFIWKESIPDTPTHVKLHLVRRHFDSLSRIRNHFNNQEENWFFRDN</sequence>
<dbReference type="InterPro" id="IPR018004">
    <property type="entry name" value="KilA/APSES_HTH"/>
</dbReference>
<name>A0ABR2JEA9_9EUKA</name>
<reference evidence="2 3" key="1">
    <citation type="submission" date="2024-04" db="EMBL/GenBank/DDBJ databases">
        <title>Tritrichomonas musculus Genome.</title>
        <authorList>
            <person name="Alves-Ferreira E."/>
            <person name="Grigg M."/>
            <person name="Lorenzi H."/>
            <person name="Galac M."/>
        </authorList>
    </citation>
    <scope>NUCLEOTIDE SEQUENCE [LARGE SCALE GENOMIC DNA]</scope>
    <source>
        <strain evidence="2 3">EAF2021</strain>
    </source>
</reference>
<gene>
    <name evidence="2" type="ORF">M9Y10_005931</name>
</gene>
<dbReference type="EMBL" id="JAPFFF010000012">
    <property type="protein sequence ID" value="KAK8875756.1"/>
    <property type="molecule type" value="Genomic_DNA"/>
</dbReference>